<dbReference type="InterPro" id="IPR052514">
    <property type="entry name" value="SAM-dependent_MTase"/>
</dbReference>
<dbReference type="Gene3D" id="3.40.50.150">
    <property type="entry name" value="Vaccinia Virus protein VP39"/>
    <property type="match status" value="1"/>
</dbReference>
<dbReference type="PANTHER" id="PTHR34203:SF15">
    <property type="entry name" value="SLL1173 PROTEIN"/>
    <property type="match status" value="1"/>
</dbReference>
<feature type="domain" description="Methyltransferase FkbM" evidence="1">
    <location>
        <begin position="95"/>
        <end position="237"/>
    </location>
</feature>
<keyword evidence="3" id="KW-1185">Reference proteome</keyword>
<accession>A0A511JI37</accession>
<evidence type="ECO:0000313" key="2">
    <source>
        <dbReference type="EMBL" id="GEL97671.1"/>
    </source>
</evidence>
<dbReference type="EMBL" id="BJWH01000004">
    <property type="protein sequence ID" value="GEL97671.1"/>
    <property type="molecule type" value="Genomic_DNA"/>
</dbReference>
<name>A0A511JI37_9CELL</name>
<dbReference type="NCBIfam" id="TIGR01444">
    <property type="entry name" value="fkbM_fam"/>
    <property type="match status" value="1"/>
</dbReference>
<evidence type="ECO:0000259" key="1">
    <source>
        <dbReference type="Pfam" id="PF05050"/>
    </source>
</evidence>
<proteinExistence type="predicted"/>
<protein>
    <recommendedName>
        <fullName evidence="1">Methyltransferase FkbM domain-containing protein</fullName>
    </recommendedName>
</protein>
<evidence type="ECO:0000313" key="3">
    <source>
        <dbReference type="Proteomes" id="UP000321049"/>
    </source>
</evidence>
<gene>
    <name evidence="2" type="ORF">CTE05_12180</name>
</gene>
<sequence>MLTRTRVPVHALEGLRAHTLADRADRIVAHGEIVAVRLPPSARAWRSTPRIKALRRNGSDQCVEAFRLAGWLGYERPLPDLFLGALRRRPGTVLDVGANTGVYALIAASVRGTAVHAFEAYPPVAELLRENLALNPSAARVRVVQAAASDRSGTIELFVPPPSAAIETSCSTDASFRAGSTPVPVPALTLDAYWHQVGRPEVTVVKIDVEGAEHRVLQGASELLLRSRPVSFVEVLPRADLAALERVLDDASLVDVRLSEREAVVGDRVRFHDLAWNHAFVPRERLDDFLAVVRESGLVVTVL</sequence>
<dbReference type="InterPro" id="IPR029063">
    <property type="entry name" value="SAM-dependent_MTases_sf"/>
</dbReference>
<dbReference type="AlphaFoldDB" id="A0A511JI37"/>
<comment type="caution">
    <text evidence="2">The sequence shown here is derived from an EMBL/GenBank/DDBJ whole genome shotgun (WGS) entry which is preliminary data.</text>
</comment>
<dbReference type="Pfam" id="PF05050">
    <property type="entry name" value="Methyltransf_21"/>
    <property type="match status" value="1"/>
</dbReference>
<dbReference type="InterPro" id="IPR006342">
    <property type="entry name" value="FkbM_mtfrase"/>
</dbReference>
<organism evidence="2 3">
    <name type="scientific">Cellulomonas terrae</name>
    <dbReference type="NCBI Taxonomy" id="311234"/>
    <lineage>
        <taxon>Bacteria</taxon>
        <taxon>Bacillati</taxon>
        <taxon>Actinomycetota</taxon>
        <taxon>Actinomycetes</taxon>
        <taxon>Micrococcales</taxon>
        <taxon>Cellulomonadaceae</taxon>
        <taxon>Cellulomonas</taxon>
    </lineage>
</organism>
<reference evidence="2 3" key="1">
    <citation type="submission" date="2019-07" db="EMBL/GenBank/DDBJ databases">
        <title>Whole genome shotgun sequence of Cellulomonas terrae NBRC 100819.</title>
        <authorList>
            <person name="Hosoyama A."/>
            <person name="Uohara A."/>
            <person name="Ohji S."/>
            <person name="Ichikawa N."/>
        </authorList>
    </citation>
    <scope>NUCLEOTIDE SEQUENCE [LARGE SCALE GENOMIC DNA]</scope>
    <source>
        <strain evidence="2 3">NBRC 100819</strain>
    </source>
</reference>
<dbReference type="PANTHER" id="PTHR34203">
    <property type="entry name" value="METHYLTRANSFERASE, FKBM FAMILY PROTEIN"/>
    <property type="match status" value="1"/>
</dbReference>
<dbReference type="SUPFAM" id="SSF53335">
    <property type="entry name" value="S-adenosyl-L-methionine-dependent methyltransferases"/>
    <property type="match status" value="1"/>
</dbReference>
<dbReference type="Proteomes" id="UP000321049">
    <property type="component" value="Unassembled WGS sequence"/>
</dbReference>